<protein>
    <submittedName>
        <fullName evidence="3">CU044_5270 family protein</fullName>
    </submittedName>
</protein>
<dbReference type="InterPro" id="IPR047789">
    <property type="entry name" value="CU044_5270-like"/>
</dbReference>
<evidence type="ECO:0000313" key="4">
    <source>
        <dbReference type="Proteomes" id="UP001501020"/>
    </source>
</evidence>
<evidence type="ECO:0000256" key="2">
    <source>
        <dbReference type="SAM" id="Phobius"/>
    </source>
</evidence>
<keyword evidence="4" id="KW-1185">Reference proteome</keyword>
<dbReference type="RefSeq" id="WP_344264449.1">
    <property type="nucleotide sequence ID" value="NZ_BAAAMR010000014.1"/>
</dbReference>
<sequence>MDELQMIATMLDEPPTPETEAAVRHRLLNGMRAPQRPARRAWRRPALWSGFGLAATATVVAGAVTLSSGTTPRAPDPVDARPVSARTVLLAAAKQADAAPAAGEYWHVRALQAFPTQVGPKSNRYWMDKLVVNETWTNAAGVAWSGHREVGARPHSVADELAWRRDGSPTRWDLGTADTPGGGGLVLSTSPRPGDVVKMKGPHTVSVCDKEMSFEQAQALPAQSDALKNALRNAMLDNDDGPVPGSARNGFLQQCLAGLLAEVPTRPKVRGAAYRALASLPGVTSAGRAADEGGRKGVGLVLQSTRGPLYRLVIDPKTSLVLSESVEQTGAAAKVKSKFQRTRYLAVGWTDSGPKAPALP</sequence>
<dbReference type="NCBIfam" id="NF038083">
    <property type="entry name" value="CU044_5270_fam"/>
    <property type="match status" value="1"/>
</dbReference>
<evidence type="ECO:0000313" key="3">
    <source>
        <dbReference type="EMBL" id="GAA2130251.1"/>
    </source>
</evidence>
<name>A0ABN2YNT5_9ACTN</name>
<proteinExistence type="predicted"/>
<gene>
    <name evidence="3" type="ORF">GCM10009727_22150</name>
</gene>
<feature type="transmembrane region" description="Helical" evidence="2">
    <location>
        <begin position="46"/>
        <end position="66"/>
    </location>
</feature>
<dbReference type="EMBL" id="BAAAMR010000014">
    <property type="protein sequence ID" value="GAA2130251.1"/>
    <property type="molecule type" value="Genomic_DNA"/>
</dbReference>
<keyword evidence="2" id="KW-0472">Membrane</keyword>
<feature type="region of interest" description="Disordered" evidence="1">
    <location>
        <begin position="169"/>
        <end position="194"/>
    </location>
</feature>
<dbReference type="Proteomes" id="UP001501020">
    <property type="component" value="Unassembled WGS sequence"/>
</dbReference>
<comment type="caution">
    <text evidence="3">The sequence shown here is derived from an EMBL/GenBank/DDBJ whole genome shotgun (WGS) entry which is preliminary data.</text>
</comment>
<organism evidence="3 4">
    <name type="scientific">Actinomadura napierensis</name>
    <dbReference type="NCBI Taxonomy" id="267854"/>
    <lineage>
        <taxon>Bacteria</taxon>
        <taxon>Bacillati</taxon>
        <taxon>Actinomycetota</taxon>
        <taxon>Actinomycetes</taxon>
        <taxon>Streptosporangiales</taxon>
        <taxon>Thermomonosporaceae</taxon>
        <taxon>Actinomadura</taxon>
    </lineage>
</organism>
<keyword evidence="2" id="KW-1133">Transmembrane helix</keyword>
<keyword evidence="2" id="KW-0812">Transmembrane</keyword>
<accession>A0ABN2YNT5</accession>
<evidence type="ECO:0000256" key="1">
    <source>
        <dbReference type="SAM" id="MobiDB-lite"/>
    </source>
</evidence>
<reference evidence="3 4" key="1">
    <citation type="journal article" date="2019" name="Int. J. Syst. Evol. Microbiol.">
        <title>The Global Catalogue of Microorganisms (GCM) 10K type strain sequencing project: providing services to taxonomists for standard genome sequencing and annotation.</title>
        <authorList>
            <consortium name="The Broad Institute Genomics Platform"/>
            <consortium name="The Broad Institute Genome Sequencing Center for Infectious Disease"/>
            <person name="Wu L."/>
            <person name="Ma J."/>
        </authorList>
    </citation>
    <scope>NUCLEOTIDE SEQUENCE [LARGE SCALE GENOMIC DNA]</scope>
    <source>
        <strain evidence="3 4">JCM 13850</strain>
    </source>
</reference>